<evidence type="ECO:0000313" key="8">
    <source>
        <dbReference type="Proteomes" id="UP000274556"/>
    </source>
</evidence>
<dbReference type="Pfam" id="PF00916">
    <property type="entry name" value="Sulfate_transp"/>
    <property type="match status" value="1"/>
</dbReference>
<keyword evidence="3 5" id="KW-1133">Transmembrane helix</keyword>
<feature type="transmembrane region" description="Helical" evidence="5">
    <location>
        <begin position="215"/>
        <end position="233"/>
    </location>
</feature>
<feature type="transmembrane region" description="Helical" evidence="5">
    <location>
        <begin position="62"/>
        <end position="79"/>
    </location>
</feature>
<feature type="transmembrane region" description="Helical" evidence="5">
    <location>
        <begin position="35"/>
        <end position="56"/>
    </location>
</feature>
<feature type="domain" description="STAS" evidence="6">
    <location>
        <begin position="450"/>
        <end position="564"/>
    </location>
</feature>
<evidence type="ECO:0000256" key="5">
    <source>
        <dbReference type="SAM" id="Phobius"/>
    </source>
</evidence>
<dbReference type="InterPro" id="IPR011547">
    <property type="entry name" value="SLC26A/SulP_dom"/>
</dbReference>
<dbReference type="GO" id="GO:0055085">
    <property type="term" value="P:transmembrane transport"/>
    <property type="evidence" value="ECO:0007669"/>
    <property type="project" value="InterPro"/>
</dbReference>
<dbReference type="CDD" id="cd07042">
    <property type="entry name" value="STAS_SulP_like_sulfate_transporter"/>
    <property type="match status" value="1"/>
</dbReference>
<reference evidence="7 8" key="1">
    <citation type="submission" date="2018-10" db="EMBL/GenBank/DDBJ databases">
        <title>Genomic Encyclopedia of Archaeal and Bacterial Type Strains, Phase II (KMG-II): from individual species to whole genera.</title>
        <authorList>
            <person name="Goeker M."/>
        </authorList>
    </citation>
    <scope>NUCLEOTIDE SEQUENCE [LARGE SCALE GENOMIC DNA]</scope>
    <source>
        <strain evidence="7 8">DSM 235</strain>
    </source>
</reference>
<evidence type="ECO:0000256" key="4">
    <source>
        <dbReference type="ARBA" id="ARBA00023136"/>
    </source>
</evidence>
<dbReference type="PANTHER" id="PTHR11814">
    <property type="entry name" value="SULFATE TRANSPORTER"/>
    <property type="match status" value="1"/>
</dbReference>
<dbReference type="NCBIfam" id="TIGR00815">
    <property type="entry name" value="sulP"/>
    <property type="match status" value="1"/>
</dbReference>
<dbReference type="RefSeq" id="WP_425470260.1">
    <property type="nucleotide sequence ID" value="NZ_RBXL01000001.1"/>
</dbReference>
<feature type="transmembrane region" description="Helical" evidence="5">
    <location>
        <begin position="86"/>
        <end position="104"/>
    </location>
</feature>
<feature type="transmembrane region" description="Helical" evidence="5">
    <location>
        <begin position="332"/>
        <end position="354"/>
    </location>
</feature>
<feature type="transmembrane region" description="Helical" evidence="5">
    <location>
        <begin position="259"/>
        <end position="280"/>
    </location>
</feature>
<dbReference type="Pfam" id="PF01740">
    <property type="entry name" value="STAS"/>
    <property type="match status" value="1"/>
</dbReference>
<dbReference type="EMBL" id="RBXL01000001">
    <property type="protein sequence ID" value="RKT46083.1"/>
    <property type="molecule type" value="Genomic_DNA"/>
</dbReference>
<comment type="subcellular location">
    <subcellularLocation>
        <location evidence="1">Membrane</location>
        <topology evidence="1">Multi-pass membrane protein</topology>
    </subcellularLocation>
</comment>
<evidence type="ECO:0000256" key="2">
    <source>
        <dbReference type="ARBA" id="ARBA00022692"/>
    </source>
</evidence>
<dbReference type="InterPro" id="IPR002645">
    <property type="entry name" value="STAS_dom"/>
</dbReference>
<feature type="transmembrane region" description="Helical" evidence="5">
    <location>
        <begin position="143"/>
        <end position="162"/>
    </location>
</feature>
<evidence type="ECO:0000256" key="3">
    <source>
        <dbReference type="ARBA" id="ARBA00022989"/>
    </source>
</evidence>
<gene>
    <name evidence="7" type="ORF">BDD21_3581</name>
</gene>
<feature type="transmembrane region" description="Helical" evidence="5">
    <location>
        <begin position="110"/>
        <end position="131"/>
    </location>
</feature>
<sequence>MPHAVSAGRRLFARFFPFLAWAGEVRHPLTLRADLIAGITVALVLVPQSMAYAQLAGLPVQYGLYAAFLPPIVAALFGSSRQLSTGPVAVVSLMTAAALGPLVATNPEGYVAYAVLLAFMVGLFQLMLGLLRLGVLVDFLSHPVVVGFTNAGALIIATSQIGKLVGVSVSGFEHHYETVWYTVQAAMTQTHLPTLWMGMLAFVIMFGLRSAAPKAPSVLIAVVATTLLAYSTGFQEAGGRVVGEIPVGLPGMTLPSLDWPVMVSLITAAVTIALIGFMEAMSIAKVMAARSRQRLDANQELVGQGLSNIVSGAFSGYPVSGSFSRSAVNFNAGAVTGFSSVVAGLAVAVALLWLTPLLYHLPQATLAAVIILAVVNLFKIAPIIHAWKAEPTDGVVAVVTFGLTLLFAPHLDQGILAGVGLSLILFLFRTMRPRFAVLSRYEDGTMRDIAVHHLPTSPKISIVRFDGSLYFANAGYFETRVLAVVADNPELEYLIIDGEGINQLDATGEEVLHHLAERLRERGIEVLVARMKKQFMDTIRRTGLIHIMGEDHFFSRVTYALNYAWDRLGDRYDRTTCPLRSPAVT</sequence>
<feature type="transmembrane region" description="Helical" evidence="5">
    <location>
        <begin position="190"/>
        <end position="208"/>
    </location>
</feature>
<accession>A0A495VBS0</accession>
<dbReference type="SUPFAM" id="SSF52091">
    <property type="entry name" value="SpoIIaa-like"/>
    <property type="match status" value="1"/>
</dbReference>
<dbReference type="InterPro" id="IPR001902">
    <property type="entry name" value="SLC26A/SulP_fam"/>
</dbReference>
<proteinExistence type="predicted"/>
<dbReference type="GO" id="GO:0016020">
    <property type="term" value="C:membrane"/>
    <property type="evidence" value="ECO:0007669"/>
    <property type="project" value="UniProtKB-SubCell"/>
</dbReference>
<dbReference type="AlphaFoldDB" id="A0A495VBS0"/>
<evidence type="ECO:0000313" key="7">
    <source>
        <dbReference type="EMBL" id="RKT46083.1"/>
    </source>
</evidence>
<dbReference type="PROSITE" id="PS50801">
    <property type="entry name" value="STAS"/>
    <property type="match status" value="1"/>
</dbReference>
<feature type="transmembrane region" description="Helical" evidence="5">
    <location>
        <begin position="366"/>
        <end position="387"/>
    </location>
</feature>
<protein>
    <submittedName>
        <fullName evidence="7">SulP family sulfate permease</fullName>
    </submittedName>
</protein>
<dbReference type="Proteomes" id="UP000274556">
    <property type="component" value="Unassembled WGS sequence"/>
</dbReference>
<dbReference type="Gene3D" id="3.30.750.24">
    <property type="entry name" value="STAS domain"/>
    <property type="match status" value="1"/>
</dbReference>
<evidence type="ECO:0000259" key="6">
    <source>
        <dbReference type="PROSITE" id="PS50801"/>
    </source>
</evidence>
<keyword evidence="2 5" id="KW-0812">Transmembrane</keyword>
<evidence type="ECO:0000256" key="1">
    <source>
        <dbReference type="ARBA" id="ARBA00004141"/>
    </source>
</evidence>
<organism evidence="7 8">
    <name type="scientific">Thiocapsa rosea</name>
    <dbReference type="NCBI Taxonomy" id="69360"/>
    <lineage>
        <taxon>Bacteria</taxon>
        <taxon>Pseudomonadati</taxon>
        <taxon>Pseudomonadota</taxon>
        <taxon>Gammaproteobacteria</taxon>
        <taxon>Chromatiales</taxon>
        <taxon>Chromatiaceae</taxon>
        <taxon>Thiocapsa</taxon>
    </lineage>
</organism>
<keyword evidence="4 5" id="KW-0472">Membrane</keyword>
<name>A0A495VBS0_9GAMM</name>
<dbReference type="InterPro" id="IPR036513">
    <property type="entry name" value="STAS_dom_sf"/>
</dbReference>
<keyword evidence="8" id="KW-1185">Reference proteome</keyword>
<comment type="caution">
    <text evidence="7">The sequence shown here is derived from an EMBL/GenBank/DDBJ whole genome shotgun (WGS) entry which is preliminary data.</text>
</comment>